<organism evidence="1 2">
    <name type="scientific">Halolamina pelagica</name>
    <dbReference type="NCBI Taxonomy" id="699431"/>
    <lineage>
        <taxon>Archaea</taxon>
        <taxon>Methanobacteriati</taxon>
        <taxon>Methanobacteriota</taxon>
        <taxon>Stenosarchaea group</taxon>
        <taxon>Halobacteria</taxon>
        <taxon>Halobacteriales</taxon>
        <taxon>Haloferacaceae</taxon>
    </lineage>
</organism>
<gene>
    <name evidence="1" type="ORF">SAMN05216277_104143</name>
</gene>
<keyword evidence="2" id="KW-1185">Reference proteome</keyword>
<protein>
    <recommendedName>
        <fullName evidence="3">Sulfatase</fullName>
    </recommendedName>
</protein>
<reference evidence="2" key="1">
    <citation type="submission" date="2016-10" db="EMBL/GenBank/DDBJ databases">
        <authorList>
            <person name="Varghese N."/>
            <person name="Submissions S."/>
        </authorList>
    </citation>
    <scope>NUCLEOTIDE SEQUENCE [LARGE SCALE GENOMIC DNA]</scope>
    <source>
        <strain evidence="2">CGMCC 1.10329</strain>
    </source>
</reference>
<dbReference type="EMBL" id="FOXI01000004">
    <property type="protein sequence ID" value="SFP51035.1"/>
    <property type="molecule type" value="Genomic_DNA"/>
</dbReference>
<name>A0A1I5QXQ6_9EURY</name>
<evidence type="ECO:0000313" key="2">
    <source>
        <dbReference type="Proteomes" id="UP000183769"/>
    </source>
</evidence>
<accession>A0A1I5QXQ6</accession>
<dbReference type="Gene3D" id="3.40.720.10">
    <property type="entry name" value="Alkaline Phosphatase, subunit A"/>
    <property type="match status" value="1"/>
</dbReference>
<dbReference type="SUPFAM" id="SSF53649">
    <property type="entry name" value="Alkaline phosphatase-like"/>
    <property type="match status" value="1"/>
</dbReference>
<dbReference type="AlphaFoldDB" id="A0A1I5QXQ6"/>
<dbReference type="Proteomes" id="UP000183769">
    <property type="component" value="Unassembled WGS sequence"/>
</dbReference>
<dbReference type="InterPro" id="IPR017850">
    <property type="entry name" value="Alkaline_phosphatase_core_sf"/>
</dbReference>
<dbReference type="RefSeq" id="WP_074877136.1">
    <property type="nucleotide sequence ID" value="NZ_FOXI01000004.1"/>
</dbReference>
<evidence type="ECO:0000313" key="1">
    <source>
        <dbReference type="EMBL" id="SFP51035.1"/>
    </source>
</evidence>
<proteinExistence type="predicted"/>
<dbReference type="OrthoDB" id="100846at2157"/>
<evidence type="ECO:0008006" key="3">
    <source>
        <dbReference type="Google" id="ProtNLM"/>
    </source>
</evidence>
<sequence>MGASELLVNTVRYAREHGVRETLRRGTSFAREASFRWWYSVSGQAAGGEHVFERNWDLLIVLDACRADALSEVADEYPFLDTPGTFESVGSYSLSWMENNFREKYSGEMSRTTLVTGNPFSETALDGAEFERLEEVWKHTWDEAVGTIPPRPITDRTVSLFREHDPDRAIVHYMQPHEPFTTHPELQEGSSAAEWGDAVDKSVWKRVEEGEIEEERAREAYMDELRMILDEVALLLDNVDAEKVVITADHGEAMGEYGIYGHPRGIAIDELRVVPWYETTARDSGTHEPAVNSKQLEGDQTERLRDLGYLE</sequence>